<dbReference type="SUPFAM" id="SSF47413">
    <property type="entry name" value="lambda repressor-like DNA-binding domains"/>
    <property type="match status" value="1"/>
</dbReference>
<reference evidence="1 2" key="1">
    <citation type="submission" date="2016-10" db="EMBL/GenBank/DDBJ databases">
        <authorList>
            <person name="de Groot N.N."/>
        </authorList>
    </citation>
    <scope>NUCLEOTIDE SEQUENCE [LARGE SCALE GENOMIC DNA]</scope>
    <source>
        <strain evidence="1 2">DSM 373</strain>
    </source>
</reference>
<dbReference type="RefSeq" id="WP_090729104.1">
    <property type="nucleotide sequence ID" value="NZ_FNYQ01000002.1"/>
</dbReference>
<dbReference type="AlphaFoldDB" id="A0A1H6QDB8"/>
<name>A0A1H6QDB8_9GAMM</name>
<gene>
    <name evidence="1" type="ORF">SAMN04244572_00117</name>
</gene>
<proteinExistence type="predicted"/>
<organism evidence="1 2">
    <name type="scientific">Azotobacter beijerinckii</name>
    <dbReference type="NCBI Taxonomy" id="170623"/>
    <lineage>
        <taxon>Bacteria</taxon>
        <taxon>Pseudomonadati</taxon>
        <taxon>Pseudomonadota</taxon>
        <taxon>Gammaproteobacteria</taxon>
        <taxon>Pseudomonadales</taxon>
        <taxon>Pseudomonadaceae</taxon>
        <taxon>Azotobacter</taxon>
    </lineage>
</organism>
<dbReference type="PIRSF" id="PIRSF003217">
    <property type="entry name" value="Cro_protein"/>
    <property type="match status" value="1"/>
</dbReference>
<dbReference type="OrthoDB" id="9429495at2"/>
<sequence>MEKISLPDLVAKKGQASVARALGVSPASIAKAISAGRNIVVTVQDDGSCEAQETRPFPSQKNDT</sequence>
<accession>A0A1H6QDB8</accession>
<dbReference type="Proteomes" id="UP000199250">
    <property type="component" value="Unassembled WGS sequence"/>
</dbReference>
<dbReference type="Pfam" id="PF09048">
    <property type="entry name" value="Cro"/>
    <property type="match status" value="1"/>
</dbReference>
<dbReference type="InterPro" id="IPR010982">
    <property type="entry name" value="Lambda_DNA-bd_dom_sf"/>
</dbReference>
<dbReference type="GO" id="GO:0006355">
    <property type="term" value="P:regulation of DNA-templated transcription"/>
    <property type="evidence" value="ECO:0007669"/>
    <property type="project" value="InterPro"/>
</dbReference>
<dbReference type="Gene3D" id="3.30.240.10">
    <property type="entry name" value="CRO Repressor"/>
    <property type="match status" value="1"/>
</dbReference>
<dbReference type="GO" id="GO:0003677">
    <property type="term" value="F:DNA binding"/>
    <property type="evidence" value="ECO:0007669"/>
    <property type="project" value="InterPro"/>
</dbReference>
<protein>
    <submittedName>
        <fullName evidence="1">Cro protein</fullName>
    </submittedName>
</protein>
<evidence type="ECO:0000313" key="1">
    <source>
        <dbReference type="EMBL" id="SEI41703.1"/>
    </source>
</evidence>
<dbReference type="InterPro" id="IPR038202">
    <property type="entry name" value="Cro_sf"/>
</dbReference>
<dbReference type="InterPro" id="IPR000655">
    <property type="entry name" value="Cro-like"/>
</dbReference>
<evidence type="ECO:0000313" key="2">
    <source>
        <dbReference type="Proteomes" id="UP000199250"/>
    </source>
</evidence>
<dbReference type="EMBL" id="FNYQ01000002">
    <property type="protein sequence ID" value="SEI41703.1"/>
    <property type="molecule type" value="Genomic_DNA"/>
</dbReference>